<dbReference type="Proteomes" id="UP001151699">
    <property type="component" value="Chromosome A"/>
</dbReference>
<dbReference type="SUPFAM" id="SSF74853">
    <property type="entry name" value="Lamin A/C globular tail domain"/>
    <property type="match status" value="1"/>
</dbReference>
<dbReference type="PROSITE" id="PS51841">
    <property type="entry name" value="LTD"/>
    <property type="match status" value="1"/>
</dbReference>
<evidence type="ECO:0000313" key="9">
    <source>
        <dbReference type="EMBL" id="KAJ6646900.1"/>
    </source>
</evidence>
<dbReference type="GO" id="GO:0005200">
    <property type="term" value="F:structural constituent of cytoskeleton"/>
    <property type="evidence" value="ECO:0007669"/>
    <property type="project" value="TreeGrafter"/>
</dbReference>
<dbReference type="GO" id="GO:0005652">
    <property type="term" value="C:nuclear lamina"/>
    <property type="evidence" value="ECO:0007669"/>
    <property type="project" value="TreeGrafter"/>
</dbReference>
<evidence type="ECO:0000259" key="7">
    <source>
        <dbReference type="PROSITE" id="PS51841"/>
    </source>
</evidence>
<evidence type="ECO:0000256" key="1">
    <source>
        <dbReference type="ARBA" id="ARBA00004123"/>
    </source>
</evidence>
<accession>A0A9Q0S891</accession>
<dbReference type="GO" id="GO:0031507">
    <property type="term" value="P:heterochromatin formation"/>
    <property type="evidence" value="ECO:0007669"/>
    <property type="project" value="TreeGrafter"/>
</dbReference>
<dbReference type="GO" id="GO:0005882">
    <property type="term" value="C:intermediate filament"/>
    <property type="evidence" value="ECO:0007669"/>
    <property type="project" value="UniProtKB-KW"/>
</dbReference>
<dbReference type="InterPro" id="IPR001322">
    <property type="entry name" value="Lamin_tail_dom"/>
</dbReference>
<reference evidence="9" key="1">
    <citation type="submission" date="2022-07" db="EMBL/GenBank/DDBJ databases">
        <authorList>
            <person name="Trinca V."/>
            <person name="Uliana J.V.C."/>
            <person name="Torres T.T."/>
            <person name="Ward R.J."/>
            <person name="Monesi N."/>
        </authorList>
    </citation>
    <scope>NUCLEOTIDE SEQUENCE</scope>
    <source>
        <strain evidence="9">HSMRA1968</strain>
        <tissue evidence="9">Whole embryos</tissue>
    </source>
</reference>
<evidence type="ECO:0000256" key="5">
    <source>
        <dbReference type="SAM" id="Coils"/>
    </source>
</evidence>
<keyword evidence="10" id="KW-1185">Reference proteome</keyword>
<dbReference type="PANTHER" id="PTHR45721:SF11">
    <property type="entry name" value="LAMIN DM0-RELATED"/>
    <property type="match status" value="1"/>
</dbReference>
<feature type="coiled-coil region" evidence="5">
    <location>
        <begin position="45"/>
        <end position="115"/>
    </location>
</feature>
<evidence type="ECO:0000256" key="2">
    <source>
        <dbReference type="ARBA" id="ARBA00022754"/>
    </source>
</evidence>
<keyword evidence="3 5" id="KW-0175">Coiled coil</keyword>
<gene>
    <name evidence="9" type="primary">Lam</name>
    <name evidence="9" type="ORF">Bhyg_02114</name>
</gene>
<dbReference type="Gene3D" id="1.20.5.500">
    <property type="entry name" value="Single helix bin"/>
    <property type="match status" value="1"/>
</dbReference>
<dbReference type="SMART" id="SM01391">
    <property type="entry name" value="Filament"/>
    <property type="match status" value="1"/>
</dbReference>
<dbReference type="GO" id="GO:0051664">
    <property type="term" value="P:nuclear pore localization"/>
    <property type="evidence" value="ECO:0007669"/>
    <property type="project" value="TreeGrafter"/>
</dbReference>
<evidence type="ECO:0000313" key="10">
    <source>
        <dbReference type="Proteomes" id="UP001151699"/>
    </source>
</evidence>
<dbReference type="GO" id="GO:0006998">
    <property type="term" value="P:nuclear envelope organization"/>
    <property type="evidence" value="ECO:0007669"/>
    <property type="project" value="TreeGrafter"/>
</dbReference>
<dbReference type="PANTHER" id="PTHR45721">
    <property type="entry name" value="LAMIN DM0-RELATED"/>
    <property type="match status" value="1"/>
</dbReference>
<dbReference type="Pfam" id="PF00932">
    <property type="entry name" value="LTD"/>
    <property type="match status" value="1"/>
</dbReference>
<keyword evidence="4" id="KW-0539">Nucleus</keyword>
<evidence type="ECO:0000256" key="4">
    <source>
        <dbReference type="ARBA" id="ARBA00023242"/>
    </source>
</evidence>
<keyword evidence="2" id="KW-0403">Intermediate filament</keyword>
<evidence type="ECO:0000259" key="8">
    <source>
        <dbReference type="PROSITE" id="PS51842"/>
    </source>
</evidence>
<dbReference type="PROSITE" id="PS51842">
    <property type="entry name" value="IF_ROD_2"/>
    <property type="match status" value="1"/>
</dbReference>
<feature type="domain" description="LTD" evidence="7">
    <location>
        <begin position="439"/>
        <end position="558"/>
    </location>
</feature>
<dbReference type="Gene3D" id="2.60.40.1260">
    <property type="entry name" value="Lamin Tail domain"/>
    <property type="match status" value="1"/>
</dbReference>
<dbReference type="Pfam" id="PF00038">
    <property type="entry name" value="Filament"/>
    <property type="match status" value="1"/>
</dbReference>
<dbReference type="AlphaFoldDB" id="A0A9Q0S891"/>
<evidence type="ECO:0000256" key="3">
    <source>
        <dbReference type="ARBA" id="ARBA00023054"/>
    </source>
</evidence>
<dbReference type="InterPro" id="IPR039008">
    <property type="entry name" value="IF_rod_dom"/>
</dbReference>
<feature type="domain" description="IF rod" evidence="8">
    <location>
        <begin position="41"/>
        <end position="393"/>
    </location>
</feature>
<evidence type="ECO:0000256" key="6">
    <source>
        <dbReference type="SAM" id="MobiDB-lite"/>
    </source>
</evidence>
<dbReference type="EMBL" id="WJQU01000001">
    <property type="protein sequence ID" value="KAJ6646900.1"/>
    <property type="molecule type" value="Genomic_DNA"/>
</dbReference>
<proteinExistence type="predicted"/>
<dbReference type="InterPro" id="IPR036415">
    <property type="entry name" value="Lamin_tail_dom_sf"/>
</dbReference>
<feature type="region of interest" description="Disordered" evidence="6">
    <location>
        <begin position="1"/>
        <end position="34"/>
    </location>
</feature>
<feature type="coiled-coil region" evidence="5">
    <location>
        <begin position="158"/>
        <end position="213"/>
    </location>
</feature>
<name>A0A9Q0S891_9DIPT</name>
<sequence length="584" mass="66772">MASKAKRAGAGTPVPTSQAPPPPNVRPCSPLSPTRHSRLVEKAELQNLNDRLACYIDRVRYLETENARLTVQIQTSTETINRETSNIKQMYEHELSDARKLMDETSKEKAKMEIEAKRLWEENDELKQVYDKKCKEALHAEEAARLYESKYNDINNKYNAAISERKKAADDVKDLERQLGKLRKQFEENRFSLEEETLARVDLENTIQSLREELTFKDQVHSRELNETRSRRQVDISEIDGRLAEQYEAKLQQSLQELREQYEAQMRCNRDEIESLFDVKIKNVQNAAQRDKQALNTALEELRVTHSRNSGINARITELEQMNSSLNDRIRDLQLVLDGERARTAECEAEINRLREEMALQMQEYQDLMDIKVSLDLEIAAYDKLLRGEEQRLNITPSNAATAAGLSQSFSRAVRGTPSRRTPAAKRKRVYDETDEIVYDYAVTSSSTGDIEIAEIDPEGKYVKLHNKSDKEVAIGGWQLTRKAGENETVHKFHRSVKVDGGADVTVWSADSGVTASPGNIIMKSQKWFVGEEMRTNLINADGKEEATTERIRHQIATRSSRYRSNSGQVPQQNGQGQEKCCIM</sequence>
<feature type="region of interest" description="Disordered" evidence="6">
    <location>
        <begin position="561"/>
        <end position="584"/>
    </location>
</feature>
<protein>
    <submittedName>
        <fullName evidence="9">Lamin Dm0</fullName>
    </submittedName>
</protein>
<organism evidence="9 10">
    <name type="scientific">Pseudolycoriella hygida</name>
    <dbReference type="NCBI Taxonomy" id="35572"/>
    <lineage>
        <taxon>Eukaryota</taxon>
        <taxon>Metazoa</taxon>
        <taxon>Ecdysozoa</taxon>
        <taxon>Arthropoda</taxon>
        <taxon>Hexapoda</taxon>
        <taxon>Insecta</taxon>
        <taxon>Pterygota</taxon>
        <taxon>Neoptera</taxon>
        <taxon>Endopterygota</taxon>
        <taxon>Diptera</taxon>
        <taxon>Nematocera</taxon>
        <taxon>Sciaroidea</taxon>
        <taxon>Sciaridae</taxon>
        <taxon>Pseudolycoriella</taxon>
    </lineage>
</organism>
<dbReference type="GO" id="GO:0007097">
    <property type="term" value="P:nuclear migration"/>
    <property type="evidence" value="ECO:0007669"/>
    <property type="project" value="TreeGrafter"/>
</dbReference>
<dbReference type="GO" id="GO:0090435">
    <property type="term" value="P:protein localization to nuclear envelope"/>
    <property type="evidence" value="ECO:0007669"/>
    <property type="project" value="TreeGrafter"/>
</dbReference>
<comment type="caution">
    <text evidence="9">The sequence shown here is derived from an EMBL/GenBank/DDBJ whole genome shotgun (WGS) entry which is preliminary data.</text>
</comment>
<feature type="compositionally biased region" description="Polar residues" evidence="6">
    <location>
        <begin position="561"/>
        <end position="577"/>
    </location>
</feature>
<comment type="subcellular location">
    <subcellularLocation>
        <location evidence="1">Nucleus</location>
    </subcellularLocation>
</comment>
<dbReference type="SUPFAM" id="SSF64593">
    <property type="entry name" value="Intermediate filament protein, coiled coil region"/>
    <property type="match status" value="2"/>
</dbReference>
<dbReference type="Gene3D" id="1.20.5.170">
    <property type="match status" value="1"/>
</dbReference>
<dbReference type="Gene3D" id="1.20.5.1160">
    <property type="entry name" value="Vasodilator-stimulated phosphoprotein"/>
    <property type="match status" value="1"/>
</dbReference>
<dbReference type="OrthoDB" id="102442at2759"/>
<feature type="coiled-coil region" evidence="5">
    <location>
        <begin position="244"/>
        <end position="371"/>
    </location>
</feature>